<keyword evidence="2" id="KW-1185">Reference proteome</keyword>
<sequence length="186" mass="20310">MNPSAVAAPIKNMLNSYGRPMATILAGALGRSVGVQYGPGIVNWAVNRTVNGILPRFFLRNAAHAAIGTYYPLIGQLALGGAVAVCPEPARIAQSWTGYKFNRDYENQLKTFDPELLTLKATGEGWLLCDDLQKTSPIIEDDIDTESFEWVEDEAKNLPTPAQMGRPGVFEMDDLASVEGFEFIDN</sequence>
<protein>
    <submittedName>
        <fullName evidence="1">Uncharacterized protein</fullName>
    </submittedName>
</protein>
<gene>
    <name evidence="1" type="ORF">NX720_04785</name>
</gene>
<dbReference type="RefSeq" id="WP_262599753.1">
    <property type="nucleotide sequence ID" value="NZ_CP103300.1"/>
</dbReference>
<proteinExistence type="predicted"/>
<reference evidence="1" key="1">
    <citation type="submission" date="2022-10" db="EMBL/GenBank/DDBJ databases">
        <title>Completed Genome Sequence of two octocoral isolated bacterium, Endozoicomonas euniceicola EF212T and Endozoicomonas gorgoniicola PS125T.</title>
        <authorList>
            <person name="Chiou Y.-J."/>
            <person name="Chen Y.-H."/>
        </authorList>
    </citation>
    <scope>NUCLEOTIDE SEQUENCE</scope>
    <source>
        <strain evidence="1">EF212</strain>
    </source>
</reference>
<accession>A0ABY6GWU1</accession>
<name>A0ABY6GWU1_9GAMM</name>
<dbReference type="Proteomes" id="UP001163255">
    <property type="component" value="Chromosome"/>
</dbReference>
<organism evidence="1 2">
    <name type="scientific">Endozoicomonas euniceicola</name>
    <dbReference type="NCBI Taxonomy" id="1234143"/>
    <lineage>
        <taxon>Bacteria</taxon>
        <taxon>Pseudomonadati</taxon>
        <taxon>Pseudomonadota</taxon>
        <taxon>Gammaproteobacteria</taxon>
        <taxon>Oceanospirillales</taxon>
        <taxon>Endozoicomonadaceae</taxon>
        <taxon>Endozoicomonas</taxon>
    </lineage>
</organism>
<dbReference type="EMBL" id="CP103300">
    <property type="protein sequence ID" value="UYM17243.1"/>
    <property type="molecule type" value="Genomic_DNA"/>
</dbReference>
<evidence type="ECO:0000313" key="2">
    <source>
        <dbReference type="Proteomes" id="UP001163255"/>
    </source>
</evidence>
<evidence type="ECO:0000313" key="1">
    <source>
        <dbReference type="EMBL" id="UYM17243.1"/>
    </source>
</evidence>